<dbReference type="Pfam" id="PF09339">
    <property type="entry name" value="HTH_IclR"/>
    <property type="match status" value="1"/>
</dbReference>
<organism evidence="6 7">
    <name type="scientific">Roseinatronobacter thiooxidans</name>
    <dbReference type="NCBI Taxonomy" id="121821"/>
    <lineage>
        <taxon>Bacteria</taxon>
        <taxon>Pseudomonadati</taxon>
        <taxon>Pseudomonadota</taxon>
        <taxon>Alphaproteobacteria</taxon>
        <taxon>Rhodobacterales</taxon>
        <taxon>Paracoccaceae</taxon>
        <taxon>Roseinatronobacter</taxon>
    </lineage>
</organism>
<evidence type="ECO:0000259" key="5">
    <source>
        <dbReference type="PROSITE" id="PS51078"/>
    </source>
</evidence>
<keyword evidence="7" id="KW-1185">Reference proteome</keyword>
<accession>A0A2W7Q0G5</accession>
<dbReference type="PANTHER" id="PTHR30136:SF24">
    <property type="entry name" value="HTH-TYPE TRANSCRIPTIONAL REPRESSOR ALLR"/>
    <property type="match status" value="1"/>
</dbReference>
<feature type="domain" description="HTH iclR-type" evidence="4">
    <location>
        <begin position="6"/>
        <end position="71"/>
    </location>
</feature>
<evidence type="ECO:0000313" key="7">
    <source>
        <dbReference type="Proteomes" id="UP000249364"/>
    </source>
</evidence>
<evidence type="ECO:0000256" key="1">
    <source>
        <dbReference type="ARBA" id="ARBA00023015"/>
    </source>
</evidence>
<dbReference type="InterPro" id="IPR036388">
    <property type="entry name" value="WH-like_DNA-bd_sf"/>
</dbReference>
<dbReference type="PANTHER" id="PTHR30136">
    <property type="entry name" value="HELIX-TURN-HELIX TRANSCRIPTIONAL REGULATOR, ICLR FAMILY"/>
    <property type="match status" value="1"/>
</dbReference>
<dbReference type="InterPro" id="IPR005471">
    <property type="entry name" value="Tscrpt_reg_IclR_N"/>
</dbReference>
<dbReference type="InterPro" id="IPR036390">
    <property type="entry name" value="WH_DNA-bd_sf"/>
</dbReference>
<dbReference type="Gene3D" id="3.30.450.40">
    <property type="match status" value="1"/>
</dbReference>
<dbReference type="RefSeq" id="WP_071471078.1">
    <property type="nucleotide sequence ID" value="NZ_MEHT01000046.1"/>
</dbReference>
<dbReference type="GO" id="GO:0003700">
    <property type="term" value="F:DNA-binding transcription factor activity"/>
    <property type="evidence" value="ECO:0007669"/>
    <property type="project" value="TreeGrafter"/>
</dbReference>
<dbReference type="GO" id="GO:0003677">
    <property type="term" value="F:DNA binding"/>
    <property type="evidence" value="ECO:0007669"/>
    <property type="project" value="UniProtKB-KW"/>
</dbReference>
<dbReference type="Gene3D" id="1.10.10.10">
    <property type="entry name" value="Winged helix-like DNA-binding domain superfamily/Winged helix DNA-binding domain"/>
    <property type="match status" value="1"/>
</dbReference>
<reference evidence="6 7" key="1">
    <citation type="submission" date="2018-06" db="EMBL/GenBank/DDBJ databases">
        <title>Genomic Encyclopedia of Archaeal and Bacterial Type Strains, Phase II (KMG-II): from individual species to whole genera.</title>
        <authorList>
            <person name="Goeker M."/>
        </authorList>
    </citation>
    <scope>NUCLEOTIDE SEQUENCE [LARGE SCALE GENOMIC DNA]</scope>
    <source>
        <strain evidence="6 7">DSM 13087</strain>
    </source>
</reference>
<dbReference type="SUPFAM" id="SSF55781">
    <property type="entry name" value="GAF domain-like"/>
    <property type="match status" value="1"/>
</dbReference>
<evidence type="ECO:0000313" key="6">
    <source>
        <dbReference type="EMBL" id="PZX42054.1"/>
    </source>
</evidence>
<sequence length="266" mass="29378">MAAAPRNPVERALQMINLMGASGDPDRIWGVRELAVALDIPPSAAHRTLASLVNASWLKRDESGRGYCLGLELIRLSFLISGNHPLRRIAKPVMEDLVAECDETVLLGVLNPENLRMIFALSVESQNPLRYVVELNRWIPIHYSASGLGIMAFLPEAQREEVLSRADLERAHEETVTAPDLIRAEINKIRRQGYAISFGQRLQDAVGIAAPIFGPEREVIGDLCITLPKQRFNGTQDEARLSATVIKHATRISQILAQGSGDTHDH</sequence>
<dbReference type="PROSITE" id="PS51078">
    <property type="entry name" value="ICLR_ED"/>
    <property type="match status" value="1"/>
</dbReference>
<gene>
    <name evidence="6" type="ORF">LY56_02347</name>
</gene>
<dbReference type="SUPFAM" id="SSF46785">
    <property type="entry name" value="Winged helix' DNA-binding domain"/>
    <property type="match status" value="1"/>
</dbReference>
<keyword evidence="1" id="KW-0805">Transcription regulation</keyword>
<dbReference type="OrthoDB" id="6057486at2"/>
<dbReference type="SMART" id="SM00346">
    <property type="entry name" value="HTH_ICLR"/>
    <property type="match status" value="1"/>
</dbReference>
<dbReference type="InterPro" id="IPR050707">
    <property type="entry name" value="HTH_MetabolicPath_Reg"/>
</dbReference>
<dbReference type="GO" id="GO:0045892">
    <property type="term" value="P:negative regulation of DNA-templated transcription"/>
    <property type="evidence" value="ECO:0007669"/>
    <property type="project" value="TreeGrafter"/>
</dbReference>
<dbReference type="PROSITE" id="PS51077">
    <property type="entry name" value="HTH_ICLR"/>
    <property type="match status" value="1"/>
</dbReference>
<dbReference type="InterPro" id="IPR014757">
    <property type="entry name" value="Tscrpt_reg_IclR_C"/>
</dbReference>
<comment type="caution">
    <text evidence="6">The sequence shown here is derived from an EMBL/GenBank/DDBJ whole genome shotgun (WGS) entry which is preliminary data.</text>
</comment>
<evidence type="ECO:0000256" key="3">
    <source>
        <dbReference type="ARBA" id="ARBA00023163"/>
    </source>
</evidence>
<keyword evidence="3" id="KW-0804">Transcription</keyword>
<dbReference type="STRING" id="121821.GCA_001870675_03311"/>
<evidence type="ECO:0000259" key="4">
    <source>
        <dbReference type="PROSITE" id="PS51077"/>
    </source>
</evidence>
<protein>
    <submittedName>
        <fullName evidence="6">IclR family transcriptional regulator</fullName>
    </submittedName>
</protein>
<dbReference type="Proteomes" id="UP000249364">
    <property type="component" value="Unassembled WGS sequence"/>
</dbReference>
<dbReference type="Pfam" id="PF01614">
    <property type="entry name" value="IclR_C"/>
    <property type="match status" value="1"/>
</dbReference>
<keyword evidence="2" id="KW-0238">DNA-binding</keyword>
<dbReference type="EMBL" id="QKZQ01000010">
    <property type="protein sequence ID" value="PZX42054.1"/>
    <property type="molecule type" value="Genomic_DNA"/>
</dbReference>
<evidence type="ECO:0000256" key="2">
    <source>
        <dbReference type="ARBA" id="ARBA00023125"/>
    </source>
</evidence>
<feature type="domain" description="IclR-ED" evidence="5">
    <location>
        <begin position="72"/>
        <end position="258"/>
    </location>
</feature>
<dbReference type="InterPro" id="IPR029016">
    <property type="entry name" value="GAF-like_dom_sf"/>
</dbReference>
<name>A0A2W7Q0G5_9RHOB</name>
<proteinExistence type="predicted"/>
<dbReference type="AlphaFoldDB" id="A0A2W7Q0G5"/>